<dbReference type="EMBL" id="JAHLQT010001931">
    <property type="protein sequence ID" value="KAG7177749.1"/>
    <property type="molecule type" value="Genomic_DNA"/>
</dbReference>
<protein>
    <submittedName>
        <fullName evidence="2">Uncharacterized protein</fullName>
    </submittedName>
</protein>
<feature type="region of interest" description="Disordered" evidence="1">
    <location>
        <begin position="34"/>
        <end position="122"/>
    </location>
</feature>
<proteinExistence type="predicted"/>
<evidence type="ECO:0000313" key="2">
    <source>
        <dbReference type="EMBL" id="KAG7177749.1"/>
    </source>
</evidence>
<sequence length="298" mass="33788">MVHRKSTYRLMFRNYGAEVRQKVWHENNSLRMRRREEEMSHQSIEESDSDCVCDEEDDEEPEPPPSTPNDTGISIIGDGTSEKFDDSRGSMPNLNLTKDTGESTKSVPEPRSKSQISGDQLGVMRPGSRVREYDLIPAVSENSNAPGRGATLAKSGLAKSHLYPLTSKLSRTTRRNFHERDKINYVPYGTGASVRTLGDKTSFNIHLNKDRVRPTSLTASSLRNREIERLIRKQKQMTLDDWRDKGQMGQPVNHSSLWATDTDNKIFSSKARRRERVASAPSRVEVFSNYCKHCGGKK</sequence>
<dbReference type="Proteomes" id="UP000747542">
    <property type="component" value="Unassembled WGS sequence"/>
</dbReference>
<comment type="caution">
    <text evidence="2">The sequence shown here is derived from an EMBL/GenBank/DDBJ whole genome shotgun (WGS) entry which is preliminary data.</text>
</comment>
<organism evidence="2 3">
    <name type="scientific">Homarus americanus</name>
    <name type="common">American lobster</name>
    <dbReference type="NCBI Taxonomy" id="6706"/>
    <lineage>
        <taxon>Eukaryota</taxon>
        <taxon>Metazoa</taxon>
        <taxon>Ecdysozoa</taxon>
        <taxon>Arthropoda</taxon>
        <taxon>Crustacea</taxon>
        <taxon>Multicrustacea</taxon>
        <taxon>Malacostraca</taxon>
        <taxon>Eumalacostraca</taxon>
        <taxon>Eucarida</taxon>
        <taxon>Decapoda</taxon>
        <taxon>Pleocyemata</taxon>
        <taxon>Astacidea</taxon>
        <taxon>Nephropoidea</taxon>
        <taxon>Nephropidae</taxon>
        <taxon>Homarus</taxon>
    </lineage>
</organism>
<reference evidence="2" key="1">
    <citation type="journal article" date="2021" name="Sci. Adv.">
        <title>The American lobster genome reveals insights on longevity, neural, and immune adaptations.</title>
        <authorList>
            <person name="Polinski J.M."/>
            <person name="Zimin A.V."/>
            <person name="Clark K.F."/>
            <person name="Kohn A.B."/>
            <person name="Sadowski N."/>
            <person name="Timp W."/>
            <person name="Ptitsyn A."/>
            <person name="Khanna P."/>
            <person name="Romanova D.Y."/>
            <person name="Williams P."/>
            <person name="Greenwood S.J."/>
            <person name="Moroz L.L."/>
            <person name="Walt D.R."/>
            <person name="Bodnar A.G."/>
        </authorList>
    </citation>
    <scope>NUCLEOTIDE SEQUENCE</scope>
    <source>
        <strain evidence="2">GMGI-L3</strain>
    </source>
</reference>
<evidence type="ECO:0000256" key="1">
    <source>
        <dbReference type="SAM" id="MobiDB-lite"/>
    </source>
</evidence>
<feature type="compositionally biased region" description="Basic and acidic residues" evidence="1">
    <location>
        <begin position="34"/>
        <end position="44"/>
    </location>
</feature>
<feature type="compositionally biased region" description="Polar residues" evidence="1">
    <location>
        <begin position="90"/>
        <end position="106"/>
    </location>
</feature>
<dbReference type="AlphaFoldDB" id="A0A8J5TKX8"/>
<keyword evidence="3" id="KW-1185">Reference proteome</keyword>
<name>A0A8J5TKX8_HOMAM</name>
<feature type="compositionally biased region" description="Acidic residues" evidence="1">
    <location>
        <begin position="45"/>
        <end position="62"/>
    </location>
</feature>
<evidence type="ECO:0000313" key="3">
    <source>
        <dbReference type="Proteomes" id="UP000747542"/>
    </source>
</evidence>
<accession>A0A8J5TKX8</accession>
<gene>
    <name evidence="2" type="ORF">Hamer_G008420</name>
</gene>